<dbReference type="Proteomes" id="UP000489600">
    <property type="component" value="Unassembled WGS sequence"/>
</dbReference>
<dbReference type="OrthoDB" id="1866975at2759"/>
<evidence type="ECO:0000313" key="2">
    <source>
        <dbReference type="Proteomes" id="UP000489600"/>
    </source>
</evidence>
<accession>A0A565BER1</accession>
<protein>
    <submittedName>
        <fullName evidence="1">Uncharacterized protein</fullName>
    </submittedName>
</protein>
<dbReference type="EMBL" id="CABITT030000004">
    <property type="protein sequence ID" value="VVB00105.1"/>
    <property type="molecule type" value="Genomic_DNA"/>
</dbReference>
<keyword evidence="2" id="KW-1185">Reference proteome</keyword>
<proteinExistence type="predicted"/>
<dbReference type="InterPro" id="IPR035513">
    <property type="entry name" value="Invertase/methylesterase_inhib"/>
</dbReference>
<organism evidence="1 2">
    <name type="scientific">Arabis nemorensis</name>
    <dbReference type="NCBI Taxonomy" id="586526"/>
    <lineage>
        <taxon>Eukaryota</taxon>
        <taxon>Viridiplantae</taxon>
        <taxon>Streptophyta</taxon>
        <taxon>Embryophyta</taxon>
        <taxon>Tracheophyta</taxon>
        <taxon>Spermatophyta</taxon>
        <taxon>Magnoliopsida</taxon>
        <taxon>eudicotyledons</taxon>
        <taxon>Gunneridae</taxon>
        <taxon>Pentapetalae</taxon>
        <taxon>rosids</taxon>
        <taxon>malvids</taxon>
        <taxon>Brassicales</taxon>
        <taxon>Brassicaceae</taxon>
        <taxon>Arabideae</taxon>
        <taxon>Arabis</taxon>
    </lineage>
</organism>
<dbReference type="SUPFAM" id="SSF101148">
    <property type="entry name" value="Plant invertase/pectin methylesterase inhibitor"/>
    <property type="match status" value="1"/>
</dbReference>
<evidence type="ECO:0000313" key="1">
    <source>
        <dbReference type="EMBL" id="VVB00105.1"/>
    </source>
</evidence>
<reference evidence="1" key="1">
    <citation type="submission" date="2019-07" db="EMBL/GenBank/DDBJ databases">
        <authorList>
            <person name="Dittberner H."/>
        </authorList>
    </citation>
    <scope>NUCLEOTIDE SEQUENCE [LARGE SCALE GENOMIC DNA]</scope>
</reference>
<sequence length="69" mass="8076">MLPDAKTGLKNGDYDKAGESLKFALMFPMRCKFNLQRAKFDKYEYPQVYSQINIYAQLSDAAMRIIDRF</sequence>
<comment type="caution">
    <text evidence="1">The sequence shown here is derived from an EMBL/GenBank/DDBJ whole genome shotgun (WGS) entry which is preliminary data.</text>
</comment>
<gene>
    <name evidence="1" type="ORF">ANE_LOCUS10549</name>
</gene>
<name>A0A565BER1_9BRAS</name>
<dbReference type="AlphaFoldDB" id="A0A565BER1"/>